<dbReference type="Pfam" id="PF03934">
    <property type="entry name" value="T2SSK"/>
    <property type="match status" value="1"/>
</dbReference>
<keyword evidence="5 10" id="KW-0997">Cell inner membrane</keyword>
<dbReference type="NCBIfam" id="NF037980">
    <property type="entry name" value="T2SS_GspK"/>
    <property type="match status" value="1"/>
</dbReference>
<evidence type="ECO:0000313" key="14">
    <source>
        <dbReference type="EMBL" id="RMB11806.1"/>
    </source>
</evidence>
<dbReference type="Proteomes" id="UP000271227">
    <property type="component" value="Unassembled WGS sequence"/>
</dbReference>
<dbReference type="InterPro" id="IPR045584">
    <property type="entry name" value="Pilin-like"/>
</dbReference>
<keyword evidence="9 10" id="KW-0472">Membrane</keyword>
<keyword evidence="15" id="KW-1185">Reference proteome</keyword>
<feature type="domain" description="T2SS protein K first SAM-like" evidence="13">
    <location>
        <begin position="108"/>
        <end position="217"/>
    </location>
</feature>
<keyword evidence="4 10" id="KW-1003">Cell membrane</keyword>
<evidence type="ECO:0000256" key="7">
    <source>
        <dbReference type="ARBA" id="ARBA00022927"/>
    </source>
</evidence>
<feature type="domain" description="T2SS protein K second SAM-like" evidence="12">
    <location>
        <begin position="225"/>
        <end position="290"/>
    </location>
</feature>
<evidence type="ECO:0000256" key="8">
    <source>
        <dbReference type="ARBA" id="ARBA00022989"/>
    </source>
</evidence>
<accession>A0A3M0CWS7</accession>
<keyword evidence="3 10" id="KW-0813">Transport</keyword>
<dbReference type="SUPFAM" id="SSF158544">
    <property type="entry name" value="GspK insert domain-like"/>
    <property type="match status" value="2"/>
</dbReference>
<sequence length="332" mass="35738">MTAPAHRAAHERGAVLITVMLLVAVMATVAVALLDDVRFSVRRTANSGLTDQTRWYALGAETMAMRLLDESTRQNPQRTTLSQPWAQQSGQFPIPGGLIDGVLSDAGNCFNINSLVEQVDGVPARPSDISHAQFRVLMTALGVPDTDAEALTARITDWIDADGQTSPRGAEDFDYMDFTPPYRTANALITDITELRAIDGVTPELYGLISPFLCALPMSDRAIMNVNTLREDQAPLLIMLAGPDLAVSDAAGILAATPSGGYTDVQEFLANPGFSGLSLSEEAQDQLDIKTGFFALNTTVVYGEAYIRLETLFDARTAGAVERVTRKLGEDV</sequence>
<evidence type="ECO:0000256" key="5">
    <source>
        <dbReference type="ARBA" id="ARBA00022519"/>
    </source>
</evidence>
<feature type="transmembrane region" description="Helical" evidence="11">
    <location>
        <begin position="14"/>
        <end position="34"/>
    </location>
</feature>
<dbReference type="PIRSF" id="PIRSF002786">
    <property type="entry name" value="XcpX"/>
    <property type="match status" value="1"/>
</dbReference>
<comment type="similarity">
    <text evidence="2 10">Belongs to the GSP K family.</text>
</comment>
<gene>
    <name evidence="14" type="ORF">BXY39_0290</name>
</gene>
<dbReference type="InParanoid" id="A0A3M0CWS7"/>
<dbReference type="PANTHER" id="PTHR38831">
    <property type="entry name" value="TYPE II SECRETION SYSTEM PROTEIN K"/>
    <property type="match status" value="1"/>
</dbReference>
<comment type="subcellular location">
    <subcellularLocation>
        <location evidence="1 10">Cell inner membrane</location>
    </subcellularLocation>
</comment>
<dbReference type="InterPro" id="IPR049179">
    <property type="entry name" value="T2SSK_SAM-like_2nd"/>
</dbReference>
<evidence type="ECO:0000313" key="15">
    <source>
        <dbReference type="Proteomes" id="UP000271227"/>
    </source>
</evidence>
<keyword evidence="6 11" id="KW-0812">Transmembrane</keyword>
<comment type="caution">
    <text evidence="14">The sequence shown here is derived from an EMBL/GenBank/DDBJ whole genome shotgun (WGS) entry which is preliminary data.</text>
</comment>
<dbReference type="PANTHER" id="PTHR38831:SF1">
    <property type="entry name" value="TYPE II SECRETION SYSTEM PROTEIN K-RELATED"/>
    <property type="match status" value="1"/>
</dbReference>
<dbReference type="AlphaFoldDB" id="A0A3M0CWS7"/>
<evidence type="ECO:0000256" key="3">
    <source>
        <dbReference type="ARBA" id="ARBA00022448"/>
    </source>
</evidence>
<evidence type="ECO:0000256" key="1">
    <source>
        <dbReference type="ARBA" id="ARBA00004533"/>
    </source>
</evidence>
<proteinExistence type="inferred from homology"/>
<dbReference type="GO" id="GO:0009306">
    <property type="term" value="P:protein secretion"/>
    <property type="evidence" value="ECO:0007669"/>
    <property type="project" value="InterPro"/>
</dbReference>
<dbReference type="FunCoup" id="A0A3M0CWS7">
    <property type="interactions" value="41"/>
</dbReference>
<dbReference type="Pfam" id="PF21687">
    <property type="entry name" value="T2SSK_1st"/>
    <property type="match status" value="1"/>
</dbReference>
<evidence type="ECO:0000256" key="10">
    <source>
        <dbReference type="PIRNR" id="PIRNR002786"/>
    </source>
</evidence>
<dbReference type="RefSeq" id="WP_121937044.1">
    <property type="nucleotide sequence ID" value="NZ_REFR01000009.1"/>
</dbReference>
<reference evidence="14 15" key="1">
    <citation type="submission" date="2018-10" db="EMBL/GenBank/DDBJ databases">
        <title>Genomic Encyclopedia of Archaeal and Bacterial Type Strains, Phase II (KMG-II): from individual species to whole genera.</title>
        <authorList>
            <person name="Goeker M."/>
        </authorList>
    </citation>
    <scope>NUCLEOTIDE SEQUENCE [LARGE SCALE GENOMIC DNA]</scope>
    <source>
        <strain evidence="14 15">DSM 25217</strain>
    </source>
</reference>
<evidence type="ECO:0000259" key="12">
    <source>
        <dbReference type="Pfam" id="PF03934"/>
    </source>
</evidence>
<dbReference type="SUPFAM" id="SSF54523">
    <property type="entry name" value="Pili subunits"/>
    <property type="match status" value="1"/>
</dbReference>
<organism evidence="14 15">
    <name type="scientific">Eilatimonas milleporae</name>
    <dbReference type="NCBI Taxonomy" id="911205"/>
    <lineage>
        <taxon>Bacteria</taxon>
        <taxon>Pseudomonadati</taxon>
        <taxon>Pseudomonadota</taxon>
        <taxon>Alphaproteobacteria</taxon>
        <taxon>Kordiimonadales</taxon>
        <taxon>Kordiimonadaceae</taxon>
        <taxon>Eilatimonas</taxon>
    </lineage>
</organism>
<dbReference type="EMBL" id="REFR01000009">
    <property type="protein sequence ID" value="RMB11806.1"/>
    <property type="molecule type" value="Genomic_DNA"/>
</dbReference>
<protein>
    <recommendedName>
        <fullName evidence="10">Type II secretion system protein K</fullName>
    </recommendedName>
</protein>
<dbReference type="GO" id="GO:0005886">
    <property type="term" value="C:plasma membrane"/>
    <property type="evidence" value="ECO:0007669"/>
    <property type="project" value="UniProtKB-SubCell"/>
</dbReference>
<keyword evidence="7" id="KW-0653">Protein transport</keyword>
<dbReference type="Gene3D" id="1.10.40.60">
    <property type="entry name" value="EpsJ-like"/>
    <property type="match status" value="2"/>
</dbReference>
<evidence type="ECO:0000256" key="6">
    <source>
        <dbReference type="ARBA" id="ARBA00022692"/>
    </source>
</evidence>
<keyword evidence="8 11" id="KW-1133">Transmembrane helix</keyword>
<dbReference type="InterPro" id="IPR038072">
    <property type="entry name" value="GspK_central_sf"/>
</dbReference>
<evidence type="ECO:0000256" key="2">
    <source>
        <dbReference type="ARBA" id="ARBA00007246"/>
    </source>
</evidence>
<evidence type="ECO:0000259" key="13">
    <source>
        <dbReference type="Pfam" id="PF21687"/>
    </source>
</evidence>
<dbReference type="InterPro" id="IPR005628">
    <property type="entry name" value="GspK"/>
</dbReference>
<dbReference type="OrthoDB" id="9788973at2"/>
<evidence type="ECO:0000256" key="11">
    <source>
        <dbReference type="SAM" id="Phobius"/>
    </source>
</evidence>
<evidence type="ECO:0000256" key="4">
    <source>
        <dbReference type="ARBA" id="ARBA00022475"/>
    </source>
</evidence>
<name>A0A3M0CWS7_9PROT</name>
<evidence type="ECO:0000256" key="9">
    <source>
        <dbReference type="ARBA" id="ARBA00023136"/>
    </source>
</evidence>
<dbReference type="Gene3D" id="3.30.1300.30">
    <property type="entry name" value="GSPII I/J protein-like"/>
    <property type="match status" value="1"/>
</dbReference>
<dbReference type="InterPro" id="IPR049031">
    <property type="entry name" value="T2SSK_SAM-like_1st"/>
</dbReference>